<evidence type="ECO:0000313" key="5">
    <source>
        <dbReference type="EMBL" id="SDJ32219.1"/>
    </source>
</evidence>
<proteinExistence type="predicted"/>
<dbReference type="PROSITE" id="PS50830">
    <property type="entry name" value="TNASE_3"/>
    <property type="match status" value="1"/>
</dbReference>
<dbReference type="GO" id="GO:0004519">
    <property type="term" value="F:endonuclease activity"/>
    <property type="evidence" value="ECO:0007669"/>
    <property type="project" value="UniProtKB-KW"/>
</dbReference>
<sequence>MGFSESMKKASLVGAFFVSVLWFSPAMAFCPSPGKLPQLPVQKVVDGDTVRLVDGRSIRLIGLNAPELGRKGRSDEPFAEAARKRLAQLVAANDGRVGLRPGRQAKDRYGRTLAHAYDAGGRNIEAVLLAEGLGFAVAVEPNVALAECQRAAERDAREARRGLWRRAPWLEAAALEQSGFALIRGRVAKVERNRGGIWLEMEGPLVLRVEPRLIASFDEKVLMALAGRDVEVRGWVMDRSRSGEARSGQARWLLPLTSPAMLEVVR</sequence>
<name>A0A1G8SSL1_9PSED</name>
<dbReference type="InterPro" id="IPR035437">
    <property type="entry name" value="SNase_OB-fold_sf"/>
</dbReference>
<gene>
    <name evidence="5" type="ORF">SAMN05216186_101153</name>
</gene>
<organism evidence="5 6">
    <name type="scientific">Pseudomonas indica</name>
    <dbReference type="NCBI Taxonomy" id="137658"/>
    <lineage>
        <taxon>Bacteria</taxon>
        <taxon>Pseudomonadati</taxon>
        <taxon>Pseudomonadota</taxon>
        <taxon>Gammaproteobacteria</taxon>
        <taxon>Pseudomonadales</taxon>
        <taxon>Pseudomonadaceae</taxon>
        <taxon>Pseudomonas</taxon>
    </lineage>
</organism>
<accession>A0A1G8SSL1</accession>
<dbReference type="SMART" id="SM00318">
    <property type="entry name" value="SNc"/>
    <property type="match status" value="1"/>
</dbReference>
<evidence type="ECO:0000256" key="1">
    <source>
        <dbReference type="ARBA" id="ARBA00022722"/>
    </source>
</evidence>
<dbReference type="PANTHER" id="PTHR12302">
    <property type="entry name" value="EBNA2 BINDING PROTEIN P100"/>
    <property type="match status" value="1"/>
</dbReference>
<dbReference type="GO" id="GO:0016787">
    <property type="term" value="F:hydrolase activity"/>
    <property type="evidence" value="ECO:0007669"/>
    <property type="project" value="UniProtKB-KW"/>
</dbReference>
<evidence type="ECO:0000256" key="2">
    <source>
        <dbReference type="ARBA" id="ARBA00022759"/>
    </source>
</evidence>
<feature type="domain" description="TNase-like" evidence="4">
    <location>
        <begin position="35"/>
        <end position="166"/>
    </location>
</feature>
<dbReference type="STRING" id="137658.SAMN05216186_101153"/>
<reference evidence="5 6" key="1">
    <citation type="submission" date="2016-10" db="EMBL/GenBank/DDBJ databases">
        <authorList>
            <person name="de Groot N.N."/>
        </authorList>
    </citation>
    <scope>NUCLEOTIDE SEQUENCE [LARGE SCALE GENOMIC DNA]</scope>
    <source>
        <strain evidence="5 6">JCM 21544</strain>
    </source>
</reference>
<keyword evidence="2" id="KW-0255">Endonuclease</keyword>
<evidence type="ECO:0000256" key="3">
    <source>
        <dbReference type="ARBA" id="ARBA00022801"/>
    </source>
</evidence>
<protein>
    <submittedName>
        <fullName evidence="5">Nuclease homologue</fullName>
    </submittedName>
</protein>
<dbReference type="Gene3D" id="2.40.50.90">
    <property type="match status" value="1"/>
</dbReference>
<dbReference type="Pfam" id="PF00565">
    <property type="entry name" value="SNase"/>
    <property type="match status" value="1"/>
</dbReference>
<dbReference type="SUPFAM" id="SSF50199">
    <property type="entry name" value="Staphylococcal nuclease"/>
    <property type="match status" value="1"/>
</dbReference>
<dbReference type="AlphaFoldDB" id="A0A1G8SSL1"/>
<keyword evidence="3" id="KW-0378">Hydrolase</keyword>
<dbReference type="RefSeq" id="WP_084332918.1">
    <property type="nucleotide sequence ID" value="NZ_FNFD01000001.1"/>
</dbReference>
<dbReference type="Proteomes" id="UP000198706">
    <property type="component" value="Unassembled WGS sequence"/>
</dbReference>
<evidence type="ECO:0000259" key="4">
    <source>
        <dbReference type="PROSITE" id="PS50830"/>
    </source>
</evidence>
<keyword evidence="6" id="KW-1185">Reference proteome</keyword>
<evidence type="ECO:0000313" key="6">
    <source>
        <dbReference type="Proteomes" id="UP000198706"/>
    </source>
</evidence>
<dbReference type="InterPro" id="IPR016071">
    <property type="entry name" value="Staphylococal_nuclease_OB-fold"/>
</dbReference>
<dbReference type="EMBL" id="FNFD01000001">
    <property type="protein sequence ID" value="SDJ32219.1"/>
    <property type="molecule type" value="Genomic_DNA"/>
</dbReference>
<dbReference type="PANTHER" id="PTHR12302:SF3">
    <property type="entry name" value="SERINE_THREONINE-PROTEIN KINASE 31"/>
    <property type="match status" value="1"/>
</dbReference>
<keyword evidence="1" id="KW-0540">Nuclease</keyword>